<feature type="transmembrane region" description="Helical" evidence="1">
    <location>
        <begin position="194"/>
        <end position="215"/>
    </location>
</feature>
<feature type="transmembrane region" description="Helical" evidence="1">
    <location>
        <begin position="164"/>
        <end position="182"/>
    </location>
</feature>
<dbReference type="EMBL" id="WQLW01000002">
    <property type="protein sequence ID" value="MVO08329.1"/>
    <property type="molecule type" value="Genomic_DNA"/>
</dbReference>
<dbReference type="Proteomes" id="UP000431264">
    <property type="component" value="Unassembled WGS sequence"/>
</dbReference>
<evidence type="ECO:0000313" key="2">
    <source>
        <dbReference type="EMBL" id="MVO08329.1"/>
    </source>
</evidence>
<dbReference type="AlphaFoldDB" id="A0A6I4IJV8"/>
<protein>
    <submittedName>
        <fullName evidence="2">Uncharacterized protein</fullName>
    </submittedName>
</protein>
<dbReference type="RefSeq" id="WP_140996721.1">
    <property type="nucleotide sequence ID" value="NZ_VDCZ01000002.1"/>
</dbReference>
<evidence type="ECO:0000256" key="1">
    <source>
        <dbReference type="SAM" id="Phobius"/>
    </source>
</evidence>
<organism evidence="2 3">
    <name type="scientific">Flavobacterium profundi</name>
    <dbReference type="NCBI Taxonomy" id="1774945"/>
    <lineage>
        <taxon>Bacteria</taxon>
        <taxon>Pseudomonadati</taxon>
        <taxon>Bacteroidota</taxon>
        <taxon>Flavobacteriia</taxon>
        <taxon>Flavobacteriales</taxon>
        <taxon>Flavobacteriaceae</taxon>
        <taxon>Flavobacterium</taxon>
    </lineage>
</organism>
<gene>
    <name evidence="2" type="ORF">GOQ30_04005</name>
</gene>
<sequence length="233" mass="27693">MKTTFSLKIELDAIKDNISLHSDDFKFQTITIEKSTSIKERLNKSDGNLQNTFDFNQLESERIYSLSAIKKICLANRLRFLDTRFYKNEYPEAVIQSIKQFEELHQTELQHFKIVAPKSNFKLHNYDDPLLFMSLGNDYYYLLDYWGNDLHWTRKIKALPLKNLLNLTLFTIVISTLLTYFIQLFKTESLTTSYQIIIFLFTWKSVIAIVCYYIIKTGNNVSEYNWNSEFYNK</sequence>
<keyword evidence="1" id="KW-1133">Transmembrane helix</keyword>
<accession>A0A6I4IJV8</accession>
<evidence type="ECO:0000313" key="3">
    <source>
        <dbReference type="Proteomes" id="UP000431264"/>
    </source>
</evidence>
<comment type="caution">
    <text evidence="2">The sequence shown here is derived from an EMBL/GenBank/DDBJ whole genome shotgun (WGS) entry which is preliminary data.</text>
</comment>
<keyword evidence="3" id="KW-1185">Reference proteome</keyword>
<proteinExistence type="predicted"/>
<keyword evidence="1" id="KW-0472">Membrane</keyword>
<keyword evidence="1" id="KW-0812">Transmembrane</keyword>
<reference evidence="3" key="1">
    <citation type="submission" date="2019-05" db="EMBL/GenBank/DDBJ databases">
        <title>Flavobacterium profundi sp. nov., isolated from a deep-sea seamount.</title>
        <authorList>
            <person name="Zhang D.-C."/>
        </authorList>
    </citation>
    <scope>NUCLEOTIDE SEQUENCE [LARGE SCALE GENOMIC DNA]</scope>
    <source>
        <strain evidence="3">TP390</strain>
    </source>
</reference>
<name>A0A6I4IJV8_9FLAO</name>
<dbReference type="OrthoDB" id="1425482at2"/>